<keyword evidence="7" id="KW-0597">Phosphoprotein</keyword>
<feature type="compositionally biased region" description="Polar residues" evidence="18">
    <location>
        <begin position="84"/>
        <end position="93"/>
    </location>
</feature>
<feature type="compositionally biased region" description="Polar residues" evidence="18">
    <location>
        <begin position="242"/>
        <end position="263"/>
    </location>
</feature>
<protein>
    <recommendedName>
        <fullName evidence="16">Wings apart-like protein homolog</fullName>
    </recommendedName>
    <alternativeName>
        <fullName evidence="17">WAPL cohesin release factor</fullName>
    </alternativeName>
</protein>
<evidence type="ECO:0000256" key="14">
    <source>
        <dbReference type="ARBA" id="ARBA00054706"/>
    </source>
</evidence>
<feature type="region of interest" description="Disordered" evidence="18">
    <location>
        <begin position="53"/>
        <end position="117"/>
    </location>
</feature>
<dbReference type="Proteomes" id="UP000265040">
    <property type="component" value="Chromosome 15"/>
</dbReference>
<keyword evidence="6" id="KW-0963">Cytoplasm</keyword>
<dbReference type="InterPro" id="IPR039874">
    <property type="entry name" value="WAPL"/>
</dbReference>
<feature type="compositionally biased region" description="Basic and acidic residues" evidence="18">
    <location>
        <begin position="12"/>
        <end position="21"/>
    </location>
</feature>
<feature type="compositionally biased region" description="Polar residues" evidence="18">
    <location>
        <begin position="190"/>
        <end position="199"/>
    </location>
</feature>
<evidence type="ECO:0000256" key="6">
    <source>
        <dbReference type="ARBA" id="ARBA00022490"/>
    </source>
</evidence>
<evidence type="ECO:0000256" key="18">
    <source>
        <dbReference type="SAM" id="MobiDB-lite"/>
    </source>
</evidence>
<evidence type="ECO:0000256" key="15">
    <source>
        <dbReference type="ARBA" id="ARBA00064348"/>
    </source>
</evidence>
<dbReference type="PROSITE" id="PS51271">
    <property type="entry name" value="WAPL"/>
    <property type="match status" value="1"/>
</dbReference>
<evidence type="ECO:0000259" key="20">
    <source>
        <dbReference type="PROSITE" id="PS51271"/>
    </source>
</evidence>
<dbReference type="PANTHER" id="PTHR22100">
    <property type="entry name" value="WINGS APART-LIKE PROTEIN HOMOLOG"/>
    <property type="match status" value="1"/>
</dbReference>
<evidence type="ECO:0000256" key="10">
    <source>
        <dbReference type="ARBA" id="ARBA00022990"/>
    </source>
</evidence>
<reference evidence="21" key="3">
    <citation type="submission" date="2025-09" db="UniProtKB">
        <authorList>
            <consortium name="Ensembl"/>
        </authorList>
    </citation>
    <scope>IDENTIFICATION</scope>
</reference>
<feature type="compositionally biased region" description="Acidic residues" evidence="18">
    <location>
        <begin position="67"/>
        <end position="80"/>
    </location>
</feature>
<keyword evidence="19" id="KW-0472">Membrane</keyword>
<comment type="function">
    <text evidence="14">Regulator of sister chromatid cohesion in mitosis which negatively regulates cohesin association with chromatin. Involved in both sister chromatid cohesion during interphase and sister-chromatid resolution during early stages of mitosis. Couples DNA replication to sister chromatid cohesion. Cohesion ensures that chromosome partitioning is accurate in both meiotic and mitotic cells and plays an important role in DNA repair.</text>
</comment>
<keyword evidence="12" id="KW-0539">Nucleus</keyword>
<feature type="compositionally biased region" description="Pro residues" evidence="18">
    <location>
        <begin position="214"/>
        <end position="228"/>
    </location>
</feature>
<accession>A0A7N6FCD5</accession>
<evidence type="ECO:0000256" key="19">
    <source>
        <dbReference type="SAM" id="Phobius"/>
    </source>
</evidence>
<dbReference type="InterPro" id="IPR011989">
    <property type="entry name" value="ARM-like"/>
</dbReference>
<feature type="region of interest" description="Disordered" evidence="18">
    <location>
        <begin position="1"/>
        <end position="21"/>
    </location>
</feature>
<dbReference type="InterPro" id="IPR012502">
    <property type="entry name" value="WAPL_dom"/>
</dbReference>
<dbReference type="FunFam" id="1.25.10.10:FF:000085">
    <property type="entry name" value="Wings apart-like protein homolog"/>
    <property type="match status" value="1"/>
</dbReference>
<sequence length="1073" mass="118422">MTSRFGKTYNRKGGEANSKFEEVFSNKRPTLTTKWGETTYKAQLGGKRSLLKSDVSELSKRPRLEDSDSEEDPFGFDSDEDSKTVTSHSVSESKVTEGDAEKTAAVQRGGSATVVTSAPRSASSTASFCLFDISLSVFLCGHLLFFFPFLIVGKQTTEEKVVKNNQPWYKSISDNTPPRLSTDAPGGSRDFQTSSSYDELSSEEIKSVELEPSTEPPPEPVDNIPPSPFTLRASNCKKYQRPSRSNKSSCEPAENNSNKPTETASANSVHSASASSTAASAKAAAKPAGRGGGRVRDFTVLHPSCLSVCNVTIQDSIERSIDELVTPATPADLGEAGQMKKKTDQIFSLCLSRFRPTQTKTKKTKAETKLEFFGFEDKEDQEGEEGTEGVMAGKSSYKIKYFGFDDLSESDSDDESSQAKEKKAKKAYAALAALSSSVDSPHTSDSQDSQASSNTGELSPAKAVYNARHWNQPEPEEMSVPPLSRSQTAPAILSSSSKDSNSHKDDGLFKAPPPPKVIKSETIPTRPNQDIVTTLKCRKEDKELYTVVQHVKHFNDVVEFGENQEFTDDFEYLETGLKSSQPLNTRCLSIISLATRCAMPSFRMHLRARGKVAQVFKMLSDAPQHPNLALCTAALMYILSRDRLNMDLDRACLELMIKLLEMDQDCSAHQDQLTAKEVAKVKEKIRKLCETVHNKHLDLENITTGHLAMEALLSLTSKRAGDWFKEELRLLGGLDHIVDKVKECVQNLSQEDDKENLVASLWGAERCLRVLESVTVQNPENQSYLIAYKDSQLIISSARALRYCEDMIQRYSRALNNSSLSSSSAALPHCSFSNVGKAVEDCMRAVIGVLLNLTHDNEWGSTKTGEQEQLIVTALNCVLRVPRYIPQEQRFDVRVLGLGLLINLVEYSSRNRHCLVDMEYSVDDSCLEDSLMQPPKPSGALAALVKLFLERERAAILAEAKTDDLISEAPKPALDQSGEWQETSGEIHSSENRHAGKHMEDSIVASYTALLLGCLCQGSKINVTTVREHLPKGDFSIMTEMLKKFLSFMNLTCAMGTTGQKSISRVIDYLEHC</sequence>
<name>A0A7N6FCD5_ANATE</name>
<dbReference type="AlphaFoldDB" id="A0A7N6FCD5"/>
<comment type="subcellular location">
    <subcellularLocation>
        <location evidence="2">Chromosome</location>
    </subcellularLocation>
    <subcellularLocation>
        <location evidence="3">Cytoplasm</location>
    </subcellularLocation>
    <subcellularLocation>
        <location evidence="1">Nucleus</location>
    </subcellularLocation>
</comment>
<keyword evidence="11" id="KW-0175">Coiled coil</keyword>
<keyword evidence="19" id="KW-0812">Transmembrane</keyword>
<keyword evidence="13" id="KW-0131">Cell cycle</keyword>
<keyword evidence="9" id="KW-0498">Mitosis</keyword>
<feature type="region of interest" description="Disordered" evidence="18">
    <location>
        <begin position="471"/>
        <end position="522"/>
    </location>
</feature>
<evidence type="ECO:0000256" key="1">
    <source>
        <dbReference type="ARBA" id="ARBA00004123"/>
    </source>
</evidence>
<keyword evidence="5" id="KW-0158">Chromosome</keyword>
<evidence type="ECO:0000256" key="2">
    <source>
        <dbReference type="ARBA" id="ARBA00004286"/>
    </source>
</evidence>
<feature type="compositionally biased region" description="Low complexity" evidence="18">
    <location>
        <begin position="435"/>
        <end position="446"/>
    </location>
</feature>
<evidence type="ECO:0000256" key="8">
    <source>
        <dbReference type="ARBA" id="ARBA00022618"/>
    </source>
</evidence>
<dbReference type="InterPro" id="IPR022771">
    <property type="entry name" value="WAPL_C"/>
</dbReference>
<evidence type="ECO:0000256" key="4">
    <source>
        <dbReference type="ARBA" id="ARBA00006854"/>
    </source>
</evidence>
<keyword evidence="22" id="KW-1185">Reference proteome</keyword>
<evidence type="ECO:0000256" key="11">
    <source>
        <dbReference type="ARBA" id="ARBA00023054"/>
    </source>
</evidence>
<evidence type="ECO:0000256" key="3">
    <source>
        <dbReference type="ARBA" id="ARBA00004496"/>
    </source>
</evidence>
<dbReference type="GO" id="GO:0005694">
    <property type="term" value="C:chromosome"/>
    <property type="evidence" value="ECO:0007669"/>
    <property type="project" value="UniProtKB-SubCell"/>
</dbReference>
<dbReference type="Ensembl" id="ENSATET00000052478.2">
    <property type="protein sequence ID" value="ENSATEP00000050869.1"/>
    <property type="gene ID" value="ENSATEG00000009528.3"/>
</dbReference>
<evidence type="ECO:0000256" key="5">
    <source>
        <dbReference type="ARBA" id="ARBA00022454"/>
    </source>
</evidence>
<evidence type="ECO:0000256" key="17">
    <source>
        <dbReference type="ARBA" id="ARBA00080613"/>
    </source>
</evidence>
<keyword evidence="8" id="KW-0132">Cell division</keyword>
<evidence type="ECO:0000256" key="12">
    <source>
        <dbReference type="ARBA" id="ARBA00023242"/>
    </source>
</evidence>
<evidence type="ECO:0000256" key="16">
    <source>
        <dbReference type="ARBA" id="ARBA00069316"/>
    </source>
</evidence>
<feature type="compositionally biased region" description="Basic and acidic residues" evidence="18">
    <location>
        <begin position="54"/>
        <end position="66"/>
    </location>
</feature>
<dbReference type="GeneTree" id="ENSGT00390000015768"/>
<dbReference type="GO" id="GO:0005737">
    <property type="term" value="C:cytoplasm"/>
    <property type="evidence" value="ECO:0007669"/>
    <property type="project" value="UniProtKB-SubCell"/>
</dbReference>
<dbReference type="GO" id="GO:0005634">
    <property type="term" value="C:nucleus"/>
    <property type="evidence" value="ECO:0007669"/>
    <property type="project" value="UniProtKB-SubCell"/>
</dbReference>
<dbReference type="Gene3D" id="1.25.10.10">
    <property type="entry name" value="Leucine-rich Repeat Variant"/>
    <property type="match status" value="1"/>
</dbReference>
<dbReference type="Pfam" id="PF07814">
    <property type="entry name" value="WAPL"/>
    <property type="match status" value="1"/>
</dbReference>
<keyword evidence="10" id="KW-0007">Acetylation</keyword>
<organism evidence="21 22">
    <name type="scientific">Anabas testudineus</name>
    <name type="common">Climbing perch</name>
    <name type="synonym">Anthias testudineus</name>
    <dbReference type="NCBI Taxonomy" id="64144"/>
    <lineage>
        <taxon>Eukaryota</taxon>
        <taxon>Metazoa</taxon>
        <taxon>Chordata</taxon>
        <taxon>Craniata</taxon>
        <taxon>Vertebrata</taxon>
        <taxon>Euteleostomi</taxon>
        <taxon>Actinopterygii</taxon>
        <taxon>Neopterygii</taxon>
        <taxon>Teleostei</taxon>
        <taxon>Neoteleostei</taxon>
        <taxon>Acanthomorphata</taxon>
        <taxon>Anabantaria</taxon>
        <taxon>Anabantiformes</taxon>
        <taxon>Anabantoidei</taxon>
        <taxon>Anabantidae</taxon>
        <taxon>Anabas</taxon>
    </lineage>
</organism>
<evidence type="ECO:0000313" key="21">
    <source>
        <dbReference type="Ensembl" id="ENSATEP00000050869.1"/>
    </source>
</evidence>
<evidence type="ECO:0000256" key="9">
    <source>
        <dbReference type="ARBA" id="ARBA00022776"/>
    </source>
</evidence>
<reference evidence="21" key="2">
    <citation type="submission" date="2025-08" db="UniProtKB">
        <authorList>
            <consortium name="Ensembl"/>
        </authorList>
    </citation>
    <scope>IDENTIFICATION</scope>
</reference>
<dbReference type="SUPFAM" id="SSF48371">
    <property type="entry name" value="ARM repeat"/>
    <property type="match status" value="1"/>
</dbReference>
<keyword evidence="19" id="KW-1133">Transmembrane helix</keyword>
<dbReference type="GO" id="GO:0051301">
    <property type="term" value="P:cell division"/>
    <property type="evidence" value="ECO:0007669"/>
    <property type="project" value="UniProtKB-KW"/>
</dbReference>
<evidence type="ECO:0000256" key="13">
    <source>
        <dbReference type="ARBA" id="ARBA00023306"/>
    </source>
</evidence>
<feature type="compositionally biased region" description="Polar residues" evidence="18">
    <location>
        <begin position="168"/>
        <end position="179"/>
    </location>
</feature>
<feature type="domain" description="WAPL" evidence="20">
    <location>
        <begin position="538"/>
        <end position="1052"/>
    </location>
</feature>
<comment type="similarity">
    <text evidence="4">Belongs to the WAPL family.</text>
</comment>
<proteinExistence type="inferred from homology"/>
<reference evidence="21" key="1">
    <citation type="submission" date="2021-04" db="EMBL/GenBank/DDBJ databases">
        <authorList>
            <consortium name="Wellcome Sanger Institute Data Sharing"/>
        </authorList>
    </citation>
    <scope>NUCLEOTIDE SEQUENCE [LARGE SCALE GENOMIC DNA]</scope>
</reference>
<feature type="transmembrane region" description="Helical" evidence="19">
    <location>
        <begin position="128"/>
        <end position="151"/>
    </location>
</feature>
<feature type="compositionally biased region" description="Low complexity" evidence="18">
    <location>
        <begin position="264"/>
        <end position="285"/>
    </location>
</feature>
<feature type="compositionally biased region" description="Polar residues" evidence="18">
    <location>
        <begin position="447"/>
        <end position="457"/>
    </location>
</feature>
<dbReference type="PANTHER" id="PTHR22100:SF13">
    <property type="entry name" value="WINGS APART-LIKE PROTEIN HOMOLOG"/>
    <property type="match status" value="1"/>
</dbReference>
<dbReference type="InterPro" id="IPR016024">
    <property type="entry name" value="ARM-type_fold"/>
</dbReference>
<evidence type="ECO:0000256" key="7">
    <source>
        <dbReference type="ARBA" id="ARBA00022553"/>
    </source>
</evidence>
<feature type="region of interest" description="Disordered" evidence="18">
    <location>
        <begin position="168"/>
        <end position="293"/>
    </location>
</feature>
<comment type="subunit">
    <text evidence="15">Interacts with the cohesin complex throughout the cell cycle; interacts with both chromatin-bound and soluble pools of the complex. Interacts with RAD21; the interaction is direct. Interacts with PDS5A; the interaction is direct, cohesin-dependent and competitive with CDCA5/SORORIN. Interacts (via FGF motifs) with PDS5B; the interaction is direct. Interacts with a SMC1 protein (SMC1A or SMC1B) and SMC3.</text>
</comment>
<evidence type="ECO:0000313" key="22">
    <source>
        <dbReference type="Proteomes" id="UP000265040"/>
    </source>
</evidence>
<feature type="region of interest" description="Disordered" evidence="18">
    <location>
        <begin position="435"/>
        <end position="458"/>
    </location>
</feature>